<dbReference type="Pfam" id="PF11154">
    <property type="entry name" value="DUF2934"/>
    <property type="match status" value="1"/>
</dbReference>
<evidence type="ECO:0000256" key="1">
    <source>
        <dbReference type="SAM" id="MobiDB-lite"/>
    </source>
</evidence>
<comment type="caution">
    <text evidence="3">The sequence shown here is derived from an EMBL/GenBank/DDBJ whole genome shotgun (WGS) entry which is preliminary data.</text>
</comment>
<accession>A0A1Q9A6N8</accession>
<evidence type="ECO:0000313" key="2">
    <source>
        <dbReference type="EMBL" id="MBB4008623.1"/>
    </source>
</evidence>
<sequence length="93" mass="10507">MSHDDFNESNGRIDSGSEDARSQDSHVADERRSDDAARAEQALSSIDASPGYDEKVRTRAHQIWERKGKPHGEDLSHWMEAEAEIQAEEVKRS</sequence>
<feature type="region of interest" description="Disordered" evidence="1">
    <location>
        <begin position="1"/>
        <end position="76"/>
    </location>
</feature>
<evidence type="ECO:0000313" key="5">
    <source>
        <dbReference type="Proteomes" id="UP000544107"/>
    </source>
</evidence>
<feature type="compositionally biased region" description="Basic and acidic residues" evidence="1">
    <location>
        <begin position="52"/>
        <end position="76"/>
    </location>
</feature>
<dbReference type="EMBL" id="JACIED010000003">
    <property type="protein sequence ID" value="MBB4008623.1"/>
    <property type="molecule type" value="Genomic_DNA"/>
</dbReference>
<name>A0A1Q9A6N8_9HYPH</name>
<organism evidence="3 4">
    <name type="scientific">Allorhizobium taibaishanense</name>
    <dbReference type="NCBI Taxonomy" id="887144"/>
    <lineage>
        <taxon>Bacteria</taxon>
        <taxon>Pseudomonadati</taxon>
        <taxon>Pseudomonadota</taxon>
        <taxon>Alphaproteobacteria</taxon>
        <taxon>Hyphomicrobiales</taxon>
        <taxon>Rhizobiaceae</taxon>
        <taxon>Rhizobium/Agrobacterium group</taxon>
        <taxon>Allorhizobium</taxon>
    </lineage>
</organism>
<reference evidence="2 5" key="2">
    <citation type="submission" date="2020-08" db="EMBL/GenBank/DDBJ databases">
        <title>Genomic Encyclopedia of Type Strains, Phase IV (KMG-IV): sequencing the most valuable type-strain genomes for metagenomic binning, comparative biology and taxonomic classification.</title>
        <authorList>
            <person name="Goeker M."/>
        </authorList>
    </citation>
    <scope>NUCLEOTIDE SEQUENCE [LARGE SCALE GENOMIC DNA]</scope>
    <source>
        <strain evidence="2 5">DSM 100021</strain>
    </source>
</reference>
<dbReference type="Proteomes" id="UP000544107">
    <property type="component" value="Unassembled WGS sequence"/>
</dbReference>
<dbReference type="RefSeq" id="WP_075614130.1">
    <property type="nucleotide sequence ID" value="NZ_JACIED010000003.1"/>
</dbReference>
<protein>
    <recommendedName>
        <fullName evidence="6">DUF2934 domain-containing protein</fullName>
    </recommendedName>
</protein>
<dbReference type="EMBL" id="MKIN01000021">
    <property type="protein sequence ID" value="OLP50239.1"/>
    <property type="molecule type" value="Genomic_DNA"/>
</dbReference>
<keyword evidence="4" id="KW-1185">Reference proteome</keyword>
<dbReference type="OrthoDB" id="9811127at2"/>
<gene>
    <name evidence="3" type="ORF">BJF91_13005</name>
    <name evidence="2" type="ORF">GGQ71_002903</name>
</gene>
<evidence type="ECO:0000313" key="3">
    <source>
        <dbReference type="EMBL" id="OLP50239.1"/>
    </source>
</evidence>
<evidence type="ECO:0008006" key="6">
    <source>
        <dbReference type="Google" id="ProtNLM"/>
    </source>
</evidence>
<evidence type="ECO:0000313" key="4">
    <source>
        <dbReference type="Proteomes" id="UP000185598"/>
    </source>
</evidence>
<dbReference type="AlphaFoldDB" id="A0A1Q9A6N8"/>
<proteinExistence type="predicted"/>
<dbReference type="Proteomes" id="UP000185598">
    <property type="component" value="Unassembled WGS sequence"/>
</dbReference>
<reference evidence="3 4" key="1">
    <citation type="submission" date="2016-09" db="EMBL/GenBank/DDBJ databases">
        <title>Rhizobium oryziradicis sp. nov., isolated from the root of rice.</title>
        <authorList>
            <person name="Zhao J."/>
            <person name="Zhang X."/>
        </authorList>
    </citation>
    <scope>NUCLEOTIDE SEQUENCE [LARGE SCALE GENOMIC DNA]</scope>
    <source>
        <strain evidence="3 4">14971</strain>
    </source>
</reference>
<dbReference type="InterPro" id="IPR021327">
    <property type="entry name" value="DUF2934"/>
</dbReference>
<feature type="compositionally biased region" description="Basic and acidic residues" evidence="1">
    <location>
        <begin position="18"/>
        <end position="38"/>
    </location>
</feature>